<organism evidence="3 4">
    <name type="scientific">Allokutzneria oryzae</name>
    <dbReference type="NCBI Taxonomy" id="1378989"/>
    <lineage>
        <taxon>Bacteria</taxon>
        <taxon>Bacillati</taxon>
        <taxon>Actinomycetota</taxon>
        <taxon>Actinomycetes</taxon>
        <taxon>Pseudonocardiales</taxon>
        <taxon>Pseudonocardiaceae</taxon>
        <taxon>Allokutzneria</taxon>
    </lineage>
</organism>
<evidence type="ECO:0000313" key="4">
    <source>
        <dbReference type="Proteomes" id="UP001589693"/>
    </source>
</evidence>
<feature type="region of interest" description="Disordered" evidence="1">
    <location>
        <begin position="41"/>
        <end position="71"/>
    </location>
</feature>
<evidence type="ECO:0000256" key="2">
    <source>
        <dbReference type="SAM" id="Phobius"/>
    </source>
</evidence>
<keyword evidence="2" id="KW-0472">Membrane</keyword>
<dbReference type="Proteomes" id="UP001589693">
    <property type="component" value="Unassembled WGS sequence"/>
</dbReference>
<feature type="transmembrane region" description="Helical" evidence="2">
    <location>
        <begin position="6"/>
        <end position="23"/>
    </location>
</feature>
<dbReference type="RefSeq" id="WP_377852415.1">
    <property type="nucleotide sequence ID" value="NZ_JBHLZU010000011.1"/>
</dbReference>
<reference evidence="3 4" key="1">
    <citation type="submission" date="2024-09" db="EMBL/GenBank/DDBJ databases">
        <authorList>
            <person name="Sun Q."/>
            <person name="Mori K."/>
        </authorList>
    </citation>
    <scope>NUCLEOTIDE SEQUENCE [LARGE SCALE GENOMIC DNA]</scope>
    <source>
        <strain evidence="3 4">TBRC 7907</strain>
    </source>
</reference>
<keyword evidence="4" id="KW-1185">Reference proteome</keyword>
<protein>
    <submittedName>
        <fullName evidence="3">Uncharacterized protein</fullName>
    </submittedName>
</protein>
<gene>
    <name evidence="3" type="ORF">ACFFQA_14435</name>
</gene>
<proteinExistence type="predicted"/>
<name>A0ABV5ZW75_9PSEU</name>
<keyword evidence="2" id="KW-0812">Transmembrane</keyword>
<accession>A0ABV5ZW75</accession>
<keyword evidence="2" id="KW-1133">Transmembrane helix</keyword>
<sequence>MVTMIVTWVGIAAAMAVLVLMALSDHMNDNAQPAGRIAPKQARKTLHRPAAAPVARRTVAAPRSAHLPTAA</sequence>
<comment type="caution">
    <text evidence="3">The sequence shown here is derived from an EMBL/GenBank/DDBJ whole genome shotgun (WGS) entry which is preliminary data.</text>
</comment>
<feature type="compositionally biased region" description="Low complexity" evidence="1">
    <location>
        <begin position="48"/>
        <end position="65"/>
    </location>
</feature>
<evidence type="ECO:0000256" key="1">
    <source>
        <dbReference type="SAM" id="MobiDB-lite"/>
    </source>
</evidence>
<evidence type="ECO:0000313" key="3">
    <source>
        <dbReference type="EMBL" id="MFB9905133.1"/>
    </source>
</evidence>
<dbReference type="EMBL" id="JBHLZU010000011">
    <property type="protein sequence ID" value="MFB9905133.1"/>
    <property type="molecule type" value="Genomic_DNA"/>
</dbReference>